<evidence type="ECO:0000313" key="3">
    <source>
        <dbReference type="Proteomes" id="UP001321481"/>
    </source>
</evidence>
<dbReference type="InterPro" id="IPR001347">
    <property type="entry name" value="SIS_dom"/>
</dbReference>
<dbReference type="EMBL" id="JASJND010000006">
    <property type="protein sequence ID" value="MDJ1114553.1"/>
    <property type="molecule type" value="Genomic_DNA"/>
</dbReference>
<name>A0ABT6ZF68_9MICO</name>
<dbReference type="InterPro" id="IPR046348">
    <property type="entry name" value="SIS_dom_sf"/>
</dbReference>
<dbReference type="RefSeq" id="WP_283716194.1">
    <property type="nucleotide sequence ID" value="NZ_JASJND010000006.1"/>
</dbReference>
<organism evidence="2 3">
    <name type="scientific">Microbacterium dauci</name>
    <dbReference type="NCBI Taxonomy" id="3048008"/>
    <lineage>
        <taxon>Bacteria</taxon>
        <taxon>Bacillati</taxon>
        <taxon>Actinomycetota</taxon>
        <taxon>Actinomycetes</taxon>
        <taxon>Micrococcales</taxon>
        <taxon>Microbacteriaceae</taxon>
        <taxon>Microbacterium</taxon>
    </lineage>
</organism>
<dbReference type="PROSITE" id="PS51464">
    <property type="entry name" value="SIS"/>
    <property type="match status" value="1"/>
</dbReference>
<dbReference type="Pfam" id="PF01380">
    <property type="entry name" value="SIS"/>
    <property type="match status" value="1"/>
</dbReference>
<dbReference type="Proteomes" id="UP001321481">
    <property type="component" value="Unassembled WGS sequence"/>
</dbReference>
<sequence length="212" mass="21514">MSTDPLSARTELARELIAAEAEAIAVVARQLDASFDAAVDLVKSVTGKVVVIGSGTSGAVARRMAHLLSVCGTPSFFLIAADGLHGTVGAVTTGDLVIAISKGGESAELSQFVQLATDRGARSMALTANLSSPLAEQVDLAVLVDSSAADPGGVIAMGSTLATAAWGDALAIALMKERGYGWESVLHSHPGGAVGKYAAELLETAEQKLPTR</sequence>
<comment type="caution">
    <text evidence="2">The sequence shown here is derived from an EMBL/GenBank/DDBJ whole genome shotgun (WGS) entry which is preliminary data.</text>
</comment>
<proteinExistence type="predicted"/>
<evidence type="ECO:0000313" key="2">
    <source>
        <dbReference type="EMBL" id="MDJ1114553.1"/>
    </source>
</evidence>
<dbReference type="Gene3D" id="3.40.50.10490">
    <property type="entry name" value="Glucose-6-phosphate isomerase like protein, domain 1"/>
    <property type="match status" value="1"/>
</dbReference>
<dbReference type="PANTHER" id="PTHR42745">
    <property type="match status" value="1"/>
</dbReference>
<keyword evidence="3" id="KW-1185">Reference proteome</keyword>
<feature type="domain" description="SIS" evidence="1">
    <location>
        <begin position="38"/>
        <end position="180"/>
    </location>
</feature>
<gene>
    <name evidence="2" type="ORF">QNI14_08815</name>
</gene>
<accession>A0ABT6ZF68</accession>
<dbReference type="SUPFAM" id="SSF53697">
    <property type="entry name" value="SIS domain"/>
    <property type="match status" value="1"/>
</dbReference>
<protein>
    <submittedName>
        <fullName evidence="2">SIS domain-containing protein</fullName>
    </submittedName>
</protein>
<dbReference type="InterPro" id="IPR050986">
    <property type="entry name" value="GutQ/KpsF_isomerases"/>
</dbReference>
<evidence type="ECO:0000259" key="1">
    <source>
        <dbReference type="PROSITE" id="PS51464"/>
    </source>
</evidence>
<dbReference type="PANTHER" id="PTHR42745:SF1">
    <property type="entry name" value="ARABINOSE 5-PHOSPHATE ISOMERASE KDSD"/>
    <property type="match status" value="1"/>
</dbReference>
<reference evidence="2 3" key="1">
    <citation type="submission" date="2023-05" db="EMBL/GenBank/DDBJ databases">
        <title>Microbacterium dauci sp.nov., Isolated from Carrot Rhizosphere Soil.</title>
        <authorList>
            <person name="Xiao Z."/>
            <person name="Zheng J."/>
        </authorList>
    </citation>
    <scope>NUCLEOTIDE SEQUENCE [LARGE SCALE GENOMIC DNA]</scope>
    <source>
        <strain evidence="2 3">LX3-4</strain>
    </source>
</reference>